<dbReference type="EC" id="5.6.2.1" evidence="3"/>
<evidence type="ECO:0000256" key="7">
    <source>
        <dbReference type="ARBA" id="ARBA00023235"/>
    </source>
</evidence>
<proteinExistence type="inferred from homology"/>
<dbReference type="Pfam" id="PF14370">
    <property type="entry name" value="Topo_C_assoc"/>
    <property type="match status" value="1"/>
</dbReference>
<dbReference type="GO" id="GO:0005694">
    <property type="term" value="C:chromosome"/>
    <property type="evidence" value="ECO:0007669"/>
    <property type="project" value="InterPro"/>
</dbReference>
<dbReference type="PROSITE" id="PS52038">
    <property type="entry name" value="TOPO_IB_2"/>
    <property type="match status" value="1"/>
</dbReference>
<feature type="domain" description="DNA topoisomerase I eukaryotic-type" evidence="9">
    <location>
        <begin position="195"/>
        <end position="543"/>
    </location>
</feature>
<evidence type="ECO:0000256" key="1">
    <source>
        <dbReference type="ARBA" id="ARBA00000213"/>
    </source>
</evidence>
<dbReference type="EMBL" id="MN738879">
    <property type="protein sequence ID" value="QHT29596.1"/>
    <property type="molecule type" value="Genomic_DNA"/>
</dbReference>
<evidence type="ECO:0000256" key="5">
    <source>
        <dbReference type="ARBA" id="ARBA00023029"/>
    </source>
</evidence>
<evidence type="ECO:0000256" key="2">
    <source>
        <dbReference type="ARBA" id="ARBA00006645"/>
    </source>
</evidence>
<dbReference type="Gene3D" id="1.10.10.41">
    <property type="entry name" value="Yeast DNA topoisomerase - domain 1"/>
    <property type="match status" value="1"/>
</dbReference>
<dbReference type="GO" id="GO:0006265">
    <property type="term" value="P:DNA topological change"/>
    <property type="evidence" value="ECO:0007669"/>
    <property type="project" value="InterPro"/>
</dbReference>
<keyword evidence="5" id="KW-0799">Topoisomerase</keyword>
<dbReference type="GO" id="GO:0003917">
    <property type="term" value="F:DNA topoisomerase type I (single strand cut, ATP-independent) activity"/>
    <property type="evidence" value="ECO:0007669"/>
    <property type="project" value="UniProtKB-EC"/>
</dbReference>
<dbReference type="InterPro" id="IPR051062">
    <property type="entry name" value="Topoisomerase_IB"/>
</dbReference>
<dbReference type="InterPro" id="IPR014727">
    <property type="entry name" value="TopoI_cat_a/b-sub_euk"/>
</dbReference>
<evidence type="ECO:0000259" key="9">
    <source>
        <dbReference type="SMART" id="SM00435"/>
    </source>
</evidence>
<dbReference type="Gene3D" id="1.10.132.10">
    <property type="match status" value="1"/>
</dbReference>
<protein>
    <recommendedName>
        <fullName evidence="4">DNA topoisomerase 1</fullName>
        <ecNumber evidence="3">5.6.2.1</ecNumber>
    </recommendedName>
    <alternativeName>
        <fullName evidence="8">DNA topoisomerase I</fullName>
    </alternativeName>
</protein>
<evidence type="ECO:0000256" key="8">
    <source>
        <dbReference type="ARBA" id="ARBA00033297"/>
    </source>
</evidence>
<dbReference type="InterPro" id="IPR008336">
    <property type="entry name" value="TopoI_DNA-bd_euk"/>
</dbReference>
<evidence type="ECO:0000256" key="6">
    <source>
        <dbReference type="ARBA" id="ARBA00023125"/>
    </source>
</evidence>
<sequence length="570" mass="65071">MKYCEVKKIVGESRSGRWWQDADKKKSGPKWKTLCHNGVYFPEAYERLPSKIRVLYKGKPVALDHSNTNNSFNMSAEEAMIYFAQMVDRDERLKKDKKRHRYSDDPVFRANFWKDWKKILGSGSVIKDMKDVNFKPVADYLFKNSESKKATKKAMTKEEKEAEKAQKEAIRELYGFANIDGVKIPMDYVVEIPGLYQGHGKHPLRGRIKKRLKPSDITINVSKKCVPKCVTHGKPCKWGEVVENRNVTWIAAWKHPITGEMTYKWLKRTESHFVCAGDMEKFDKASKLDKNIESIRKKYRRDLKSSKNDIRQLATAVYLLDVLAIRPGTEKDEAKEAGTLGLTTLKCTNVKFSSDNYITIDFTGKSSIQFNKKFKVDSTVYSNLKGLCGGKGKSSALFPNVNATSLNAYLKTLLPGLTAKVFRTWKASSILQNELDKNIPESNIPVYEKKLIYDKVNIAVAKALNHKRMTSNDDRIKKIKTKIKEFKGKLKIAKTASQKASATRSIATWTSKLEEAEGNIALSTSKANYLDPRISVVWAKKANCPIEKIYNKTYLQKFVWAMDAGLSWQF</sequence>
<evidence type="ECO:0000256" key="3">
    <source>
        <dbReference type="ARBA" id="ARBA00012891"/>
    </source>
</evidence>
<dbReference type="Gene3D" id="3.90.15.10">
    <property type="entry name" value="Topoisomerase I, Chain A, domain 3"/>
    <property type="match status" value="1"/>
</dbReference>
<dbReference type="Pfam" id="PF02919">
    <property type="entry name" value="Topoisom_I_N"/>
    <property type="match status" value="1"/>
</dbReference>
<dbReference type="InterPro" id="IPR013030">
    <property type="entry name" value="DNA_topo_DNA_db_N_dom2"/>
</dbReference>
<dbReference type="PANTHER" id="PTHR10290:SF3">
    <property type="entry name" value="DNA TOPOISOMERASE 1"/>
    <property type="match status" value="1"/>
</dbReference>
<dbReference type="InterPro" id="IPR013034">
    <property type="entry name" value="DNA_topo_DNA_db_N_dom1"/>
</dbReference>
<dbReference type="PRINTS" id="PR00416">
    <property type="entry name" value="EUTPISMRASEI"/>
</dbReference>
<dbReference type="InterPro" id="IPR011010">
    <property type="entry name" value="DNA_brk_join_enz"/>
</dbReference>
<dbReference type="InterPro" id="IPR036202">
    <property type="entry name" value="TopoI_DNA-bd_euk_N_sf"/>
</dbReference>
<dbReference type="GO" id="GO:0007059">
    <property type="term" value="P:chromosome segregation"/>
    <property type="evidence" value="ECO:0007669"/>
    <property type="project" value="TreeGrafter"/>
</dbReference>
<comment type="similarity">
    <text evidence="2">Belongs to the type IB topoisomerase family.</text>
</comment>
<dbReference type="GO" id="GO:0003677">
    <property type="term" value="F:DNA binding"/>
    <property type="evidence" value="ECO:0007669"/>
    <property type="project" value="UniProtKB-KW"/>
</dbReference>
<dbReference type="Gene3D" id="2.170.11.10">
    <property type="entry name" value="DNA Topoisomerase I, domain 2"/>
    <property type="match status" value="1"/>
</dbReference>
<comment type="catalytic activity">
    <reaction evidence="1">
        <text>ATP-independent breakage of single-stranded DNA, followed by passage and rejoining.</text>
        <dbReference type="EC" id="5.6.2.1"/>
    </reaction>
</comment>
<dbReference type="InterPro" id="IPR025834">
    <property type="entry name" value="TopoI_C_dom"/>
</dbReference>
<dbReference type="InterPro" id="IPR013499">
    <property type="entry name" value="TopoI_euk"/>
</dbReference>
<dbReference type="InterPro" id="IPR014711">
    <property type="entry name" value="TopoI_cat_a-hlx-sub_euk"/>
</dbReference>
<dbReference type="InterPro" id="IPR001631">
    <property type="entry name" value="TopoI"/>
</dbReference>
<keyword evidence="6" id="KW-0238">DNA-binding</keyword>
<dbReference type="Pfam" id="PF01028">
    <property type="entry name" value="Topoisom_I"/>
    <property type="match status" value="1"/>
</dbReference>
<evidence type="ECO:0000256" key="4">
    <source>
        <dbReference type="ARBA" id="ARBA00019632"/>
    </source>
</evidence>
<keyword evidence="7" id="KW-0413">Isomerase</keyword>
<reference evidence="10" key="1">
    <citation type="journal article" date="2020" name="Nature">
        <title>Giant virus diversity and host interactions through global metagenomics.</title>
        <authorList>
            <person name="Schulz F."/>
            <person name="Roux S."/>
            <person name="Paez-Espino D."/>
            <person name="Jungbluth S."/>
            <person name="Walsh D.A."/>
            <person name="Denef V.J."/>
            <person name="McMahon K.D."/>
            <person name="Konstantinidis K.T."/>
            <person name="Eloe-Fadrosh E.A."/>
            <person name="Kyrpides N.C."/>
            <person name="Woyke T."/>
        </authorList>
    </citation>
    <scope>NUCLEOTIDE SEQUENCE</scope>
    <source>
        <strain evidence="10">GVMAG-M-3300005589-24</strain>
    </source>
</reference>
<dbReference type="SUPFAM" id="SSF56741">
    <property type="entry name" value="Eukaryotic DNA topoisomerase I, N-terminal DNA-binding fragment"/>
    <property type="match status" value="1"/>
</dbReference>
<name>A0A6C0EK95_9ZZZZ</name>
<accession>A0A6C0EK95</accession>
<dbReference type="PANTHER" id="PTHR10290">
    <property type="entry name" value="DNA TOPOISOMERASE I"/>
    <property type="match status" value="1"/>
</dbReference>
<dbReference type="GO" id="GO:0006260">
    <property type="term" value="P:DNA replication"/>
    <property type="evidence" value="ECO:0007669"/>
    <property type="project" value="TreeGrafter"/>
</dbReference>
<organism evidence="10">
    <name type="scientific">viral metagenome</name>
    <dbReference type="NCBI Taxonomy" id="1070528"/>
    <lineage>
        <taxon>unclassified sequences</taxon>
        <taxon>metagenomes</taxon>
        <taxon>organismal metagenomes</taxon>
    </lineage>
</organism>
<dbReference type="SUPFAM" id="SSF56349">
    <property type="entry name" value="DNA breaking-rejoining enzymes"/>
    <property type="match status" value="1"/>
</dbReference>
<dbReference type="AlphaFoldDB" id="A0A6C0EK95"/>
<dbReference type="GO" id="GO:0005730">
    <property type="term" value="C:nucleolus"/>
    <property type="evidence" value="ECO:0007669"/>
    <property type="project" value="TreeGrafter"/>
</dbReference>
<dbReference type="InterPro" id="IPR013500">
    <property type="entry name" value="TopoI_cat_euk"/>
</dbReference>
<evidence type="ECO:0000313" key="10">
    <source>
        <dbReference type="EMBL" id="QHT29596.1"/>
    </source>
</evidence>
<dbReference type="SMART" id="SM00435">
    <property type="entry name" value="TOPEUc"/>
    <property type="match status" value="1"/>
</dbReference>